<dbReference type="InterPro" id="IPR036875">
    <property type="entry name" value="Znf_CCHC_sf"/>
</dbReference>
<dbReference type="EMBL" id="CAJDYZ010011640">
    <property type="protein sequence ID" value="CAD1479780.1"/>
    <property type="molecule type" value="Genomic_DNA"/>
</dbReference>
<feature type="domain" description="CCHC-type" evidence="6">
    <location>
        <begin position="226"/>
        <end position="241"/>
    </location>
</feature>
<dbReference type="SMART" id="SM00343">
    <property type="entry name" value="ZnF_C2HC"/>
    <property type="match status" value="6"/>
</dbReference>
<dbReference type="GO" id="GO:0003676">
    <property type="term" value="F:nucleic acid binding"/>
    <property type="evidence" value="ECO:0007669"/>
    <property type="project" value="InterPro"/>
</dbReference>
<evidence type="ECO:0000313" key="8">
    <source>
        <dbReference type="Proteomes" id="UP000752696"/>
    </source>
</evidence>
<dbReference type="PROSITE" id="PS50158">
    <property type="entry name" value="ZF_CCHC"/>
    <property type="match status" value="6"/>
</dbReference>
<keyword evidence="4" id="KW-0862">Zinc</keyword>
<dbReference type="GO" id="GO:0008270">
    <property type="term" value="F:zinc ion binding"/>
    <property type="evidence" value="ECO:0007669"/>
    <property type="project" value="UniProtKB-KW"/>
</dbReference>
<feature type="domain" description="CCHC-type" evidence="6">
    <location>
        <begin position="177"/>
        <end position="192"/>
    </location>
</feature>
<dbReference type="OrthoDB" id="427960at2759"/>
<comment type="caution">
    <text evidence="7">The sequence shown here is derived from an EMBL/GenBank/DDBJ whole genome shotgun (WGS) entry which is preliminary data.</text>
</comment>
<feature type="domain" description="CCHC-type" evidence="6">
    <location>
        <begin position="205"/>
        <end position="220"/>
    </location>
</feature>
<organism evidence="7 8">
    <name type="scientific">Heterotrigona itama</name>
    <dbReference type="NCBI Taxonomy" id="395501"/>
    <lineage>
        <taxon>Eukaryota</taxon>
        <taxon>Metazoa</taxon>
        <taxon>Ecdysozoa</taxon>
        <taxon>Arthropoda</taxon>
        <taxon>Hexapoda</taxon>
        <taxon>Insecta</taxon>
        <taxon>Pterygota</taxon>
        <taxon>Neoptera</taxon>
        <taxon>Endopterygota</taxon>
        <taxon>Hymenoptera</taxon>
        <taxon>Apocrita</taxon>
        <taxon>Aculeata</taxon>
        <taxon>Apoidea</taxon>
        <taxon>Anthophila</taxon>
        <taxon>Apidae</taxon>
        <taxon>Heterotrigona</taxon>
    </lineage>
</organism>
<dbReference type="Gene3D" id="4.10.60.10">
    <property type="entry name" value="Zinc finger, CCHC-type"/>
    <property type="match status" value="5"/>
</dbReference>
<dbReference type="InterPro" id="IPR001878">
    <property type="entry name" value="Znf_CCHC"/>
</dbReference>
<accession>A0A6V7HJ10</accession>
<dbReference type="AlphaFoldDB" id="A0A6V7HJ10"/>
<evidence type="ECO:0000256" key="4">
    <source>
        <dbReference type="ARBA" id="ARBA00022833"/>
    </source>
</evidence>
<evidence type="ECO:0000313" key="7">
    <source>
        <dbReference type="EMBL" id="CAD1479780.1"/>
    </source>
</evidence>
<dbReference type="PANTHER" id="PTHR47103:SF8">
    <property type="entry name" value="DNA-BINDING PROTEIN"/>
    <property type="match status" value="1"/>
</dbReference>
<feature type="domain" description="CCHC-type" evidence="6">
    <location>
        <begin position="156"/>
        <end position="171"/>
    </location>
</feature>
<dbReference type="Proteomes" id="UP000752696">
    <property type="component" value="Unassembled WGS sequence"/>
</dbReference>
<dbReference type="Pfam" id="PF00098">
    <property type="entry name" value="zf-CCHC"/>
    <property type="match status" value="6"/>
</dbReference>
<keyword evidence="8" id="KW-1185">Reference proteome</keyword>
<evidence type="ECO:0000256" key="2">
    <source>
        <dbReference type="ARBA" id="ARBA00022737"/>
    </source>
</evidence>
<protein>
    <recommendedName>
        <fullName evidence="6">CCHC-type domain-containing protein</fullName>
    </recommendedName>
</protein>
<keyword evidence="3 5" id="KW-0863">Zinc-finger</keyword>
<feature type="non-terminal residue" evidence="7">
    <location>
        <position position="1"/>
    </location>
</feature>
<dbReference type="SUPFAM" id="SSF57756">
    <property type="entry name" value="Retrovirus zinc finger-like domains"/>
    <property type="match status" value="4"/>
</dbReference>
<evidence type="ECO:0000256" key="1">
    <source>
        <dbReference type="ARBA" id="ARBA00022723"/>
    </source>
</evidence>
<reference evidence="7" key="1">
    <citation type="submission" date="2020-07" db="EMBL/GenBank/DDBJ databases">
        <authorList>
            <person name="Nazaruddin N."/>
        </authorList>
    </citation>
    <scope>NUCLEOTIDE SEQUENCE</scope>
</reference>
<dbReference type="PANTHER" id="PTHR47103">
    <property type="entry name" value="DNA-BINDING PROTEIN"/>
    <property type="match status" value="1"/>
</dbReference>
<sequence>VRIFYELFSNWIKFRCITRLVETSYQRFLKILNQWMSRLITTDIPKVILPSSILLLVARVSVKEVAFIVATEFGGQHSNDWLADLPSRSQWSPHACYKCNRMGHYARECPQGGGGGGRGDRGRDREGGFARGRDKCYKCNQFGHFARECKEDQDLCYRCQGVGHIAKDCQQGPEMSCYNCNKTGHMARSCPEGGNDSGRFGMQSCYNCNKTGHFARNCTEVGGKACYTCGKPGHLSRECDQDDRK</sequence>
<evidence type="ECO:0000256" key="3">
    <source>
        <dbReference type="ARBA" id="ARBA00022771"/>
    </source>
</evidence>
<evidence type="ECO:0000259" key="6">
    <source>
        <dbReference type="PROSITE" id="PS50158"/>
    </source>
</evidence>
<feature type="domain" description="CCHC-type" evidence="6">
    <location>
        <begin position="96"/>
        <end position="111"/>
    </location>
</feature>
<feature type="domain" description="CCHC-type" evidence="6">
    <location>
        <begin position="135"/>
        <end position="151"/>
    </location>
</feature>
<gene>
    <name evidence="7" type="ORF">MHI_LOCUS880124</name>
</gene>
<name>A0A6V7HJ10_9HYME</name>
<keyword evidence="1" id="KW-0479">Metal-binding</keyword>
<evidence type="ECO:0000256" key="5">
    <source>
        <dbReference type="PROSITE-ProRule" id="PRU00047"/>
    </source>
</evidence>
<proteinExistence type="predicted"/>
<keyword evidence="2" id="KW-0677">Repeat</keyword>